<gene>
    <name evidence="1" type="ORF">F2P56_034780</name>
</gene>
<dbReference type="EMBL" id="LIHL02000015">
    <property type="protein sequence ID" value="KAF5445753.1"/>
    <property type="molecule type" value="Genomic_DNA"/>
</dbReference>
<dbReference type="PANTHER" id="PTHR11439">
    <property type="entry name" value="GAG-POL-RELATED RETROTRANSPOSON"/>
    <property type="match status" value="1"/>
</dbReference>
<evidence type="ECO:0000313" key="2">
    <source>
        <dbReference type="Proteomes" id="UP000619265"/>
    </source>
</evidence>
<reference evidence="1" key="2">
    <citation type="submission" date="2020-03" db="EMBL/GenBank/DDBJ databases">
        <title>Walnut 2.0.</title>
        <authorList>
            <person name="Marrano A."/>
            <person name="Britton M."/>
            <person name="Zimin A.V."/>
            <person name="Zaini P.A."/>
            <person name="Workman R."/>
            <person name="Puiu D."/>
            <person name="Bianco L."/>
            <person name="Allen B.J."/>
            <person name="Troggio M."/>
            <person name="Leslie C.A."/>
            <person name="Timp W."/>
            <person name="Dendekar A."/>
            <person name="Salzberg S.L."/>
            <person name="Neale D.B."/>
        </authorList>
    </citation>
    <scope>NUCLEOTIDE SEQUENCE</scope>
    <source>
        <tissue evidence="1">Leaves</tissue>
    </source>
</reference>
<dbReference type="AlphaFoldDB" id="A0A833TVN0"/>
<accession>A0A833TVN0</accession>
<dbReference type="Proteomes" id="UP000619265">
    <property type="component" value="Unassembled WGS sequence"/>
</dbReference>
<proteinExistence type="predicted"/>
<dbReference type="Gramene" id="Jr15_13140_p1">
    <property type="protein sequence ID" value="cds.Jr15_13140_p1"/>
    <property type="gene ID" value="Jr15_13140"/>
</dbReference>
<organism evidence="1 2">
    <name type="scientific">Juglans regia</name>
    <name type="common">English walnut</name>
    <dbReference type="NCBI Taxonomy" id="51240"/>
    <lineage>
        <taxon>Eukaryota</taxon>
        <taxon>Viridiplantae</taxon>
        <taxon>Streptophyta</taxon>
        <taxon>Embryophyta</taxon>
        <taxon>Tracheophyta</taxon>
        <taxon>Spermatophyta</taxon>
        <taxon>Magnoliopsida</taxon>
        <taxon>eudicotyledons</taxon>
        <taxon>Gunneridae</taxon>
        <taxon>Pentapetalae</taxon>
        <taxon>rosids</taxon>
        <taxon>fabids</taxon>
        <taxon>Fagales</taxon>
        <taxon>Juglandaceae</taxon>
        <taxon>Juglans</taxon>
    </lineage>
</organism>
<reference evidence="1" key="1">
    <citation type="submission" date="2015-10" db="EMBL/GenBank/DDBJ databases">
        <authorList>
            <person name="Martinez-Garcia P.J."/>
            <person name="Crepeau M.W."/>
            <person name="Puiu D."/>
            <person name="Gonzalez-Ibeas D."/>
            <person name="Whalen J."/>
            <person name="Stevens K."/>
            <person name="Paul R."/>
            <person name="Butterfield T."/>
            <person name="Britton M."/>
            <person name="Reagan R."/>
            <person name="Chakraborty S."/>
            <person name="Walawage S.L."/>
            <person name="Vasquez-Gross H.A."/>
            <person name="Cardeno C."/>
            <person name="Famula R."/>
            <person name="Pratt K."/>
            <person name="Kuruganti S."/>
            <person name="Aradhya M.K."/>
            <person name="Leslie C.A."/>
            <person name="Dandekar A.M."/>
            <person name="Salzberg S.L."/>
            <person name="Wegrzyn J.L."/>
            <person name="Langley C.H."/>
            <person name="Neale D.B."/>
        </authorList>
    </citation>
    <scope>NUCLEOTIDE SEQUENCE</scope>
    <source>
        <tissue evidence="1">Leaves</tissue>
    </source>
</reference>
<comment type="caution">
    <text evidence="1">The sequence shown here is derived from an EMBL/GenBank/DDBJ whole genome shotgun (WGS) entry which is preliminary data.</text>
</comment>
<dbReference type="CDD" id="cd09272">
    <property type="entry name" value="RNase_HI_RT_Ty1"/>
    <property type="match status" value="1"/>
</dbReference>
<dbReference type="PANTHER" id="PTHR11439:SF489">
    <property type="entry name" value="RNA-DIRECTED DNA POLYMERASE"/>
    <property type="match status" value="1"/>
</dbReference>
<protein>
    <recommendedName>
        <fullName evidence="3">Secreted RxLR effector protein 161-like</fullName>
    </recommendedName>
</protein>
<evidence type="ECO:0008006" key="3">
    <source>
        <dbReference type="Google" id="ProtNLM"/>
    </source>
</evidence>
<sequence length="149" mass="16991">MSTTLSTTRPLEHFNIWDSLAQNIAFVVNRLSQFMQKPTTNHWAVAKRLLRYLKQTMFHGLLLQKHDQFQLKTYIDADWASNTDTRVSTTAFIIFIGPNPISLSARKQRAVSRSSIEVEFQALATATSETVWLHSLIKELGLNLTSNVL</sequence>
<name>A0A833TVN0_JUGRE</name>
<evidence type="ECO:0000313" key="1">
    <source>
        <dbReference type="EMBL" id="KAF5445753.1"/>
    </source>
</evidence>